<feature type="transmembrane region" description="Helical" evidence="1">
    <location>
        <begin position="199"/>
        <end position="220"/>
    </location>
</feature>
<dbReference type="OrthoDB" id="331660at2157"/>
<evidence type="ECO:0008006" key="4">
    <source>
        <dbReference type="Google" id="ProtNLM"/>
    </source>
</evidence>
<feature type="transmembrane region" description="Helical" evidence="1">
    <location>
        <begin position="173"/>
        <end position="193"/>
    </location>
</feature>
<feature type="transmembrane region" description="Helical" evidence="1">
    <location>
        <begin position="119"/>
        <end position="152"/>
    </location>
</feature>
<dbReference type="AlphaFoldDB" id="A0A384K8Q1"/>
<feature type="transmembrane region" description="Helical" evidence="1">
    <location>
        <begin position="21"/>
        <end position="40"/>
    </location>
</feature>
<reference evidence="3" key="1">
    <citation type="submission" date="2012-11" db="EMBL/GenBank/DDBJ databases">
        <authorList>
            <person name="Becker E.A."/>
            <person name="Seitzer P."/>
            <person name="Tritt A."/>
            <person name="Larsen D."/>
            <person name="Yao A."/>
            <person name="Wu D."/>
            <person name="Darling A."/>
            <person name="Eisen J.A."/>
            <person name="Facciotti M.T."/>
        </authorList>
    </citation>
    <scope>NUCLEOTIDE SEQUENCE [LARGE SCALE GENOMIC DNA]</scope>
    <source>
        <strain evidence="3">ATCC 29605 / DSM 3757 / JCM 8879 / NBRC 14742 / NCIMB 2012 / VKM B-1768 / DS2</strain>
    </source>
</reference>
<accession>A0A384K8Q1</accession>
<keyword evidence="1" id="KW-1133">Transmembrane helix</keyword>
<feature type="transmembrane region" description="Helical" evidence="1">
    <location>
        <begin position="90"/>
        <end position="113"/>
    </location>
</feature>
<reference evidence="2 3" key="2">
    <citation type="journal article" date="2014" name="PLoS Genet.">
        <title>Phylogenetically driven sequencing of extremely halophilic archaea reveals strategies for static and dynamic osmo-response.</title>
        <authorList>
            <person name="Becker E.A."/>
            <person name="Seitzer P.M."/>
            <person name="Tritt A."/>
            <person name="Larsen D."/>
            <person name="Krusor M."/>
            <person name="Yao A.I."/>
            <person name="Wu D."/>
            <person name="Madern D."/>
            <person name="Eisen J.A."/>
            <person name="Darling A.E."/>
            <person name="Facciotti M.T."/>
        </authorList>
    </citation>
    <scope>NUCLEOTIDE SEQUENCE [LARGE SCALE GENOMIC DNA]</scope>
    <source>
        <strain evidence="3">ATCC 29605 / DSM 3757 / JCM 8879 / NBRC 14742 / NCIMB 2012 / VKM B-1768 / DS2</strain>
    </source>
</reference>
<proteinExistence type="predicted"/>
<name>A0A384K8Q1_HALVD</name>
<gene>
    <name evidence="2" type="ORF">C498_16054</name>
</gene>
<keyword evidence="1" id="KW-0472">Membrane</keyword>
<dbReference type="Proteomes" id="UP000011532">
    <property type="component" value="Unassembled WGS sequence"/>
</dbReference>
<dbReference type="RefSeq" id="WP_004044396.1">
    <property type="nucleotide sequence ID" value="NC_013967.1"/>
</dbReference>
<dbReference type="GeneID" id="8926771"/>
<evidence type="ECO:0000313" key="3">
    <source>
        <dbReference type="Proteomes" id="UP000011532"/>
    </source>
</evidence>
<organism evidence="2 3">
    <name type="scientific">Haloferax volcanii (strain ATCC 29605 / DSM 3757 / JCM 8879 / NBRC 14742 / NCIMB 2012 / VKM B-1768 / DS2)</name>
    <name type="common">Halobacterium volcanii</name>
    <dbReference type="NCBI Taxonomy" id="309800"/>
    <lineage>
        <taxon>Archaea</taxon>
        <taxon>Methanobacteriati</taxon>
        <taxon>Methanobacteriota</taxon>
        <taxon>Stenosarchaea group</taxon>
        <taxon>Halobacteria</taxon>
        <taxon>Halobacteriales</taxon>
        <taxon>Haloferacaceae</taxon>
        <taxon>Haloferax</taxon>
    </lineage>
</organism>
<sequence>MSDVFVDALRYPFADRARVDGTATCLVALLVGGTLLRLAARLWPDLTFLAPALAAVVPLVVFLGLVGGVLAGDGFPPLATTETLRLAGRVVGVASVYLFPAAVTVVAVGYVTATGSIPAVLTGVTTAMLATVALLVTVVCAYLFPAATAVSVHEGLRAGLRRDALRGAASGTYFFAWVGAAVLVVLAWSALAATISRSVAALLALGWCAYAHVAAAALVAEGVGRTTPW</sequence>
<feature type="transmembrane region" description="Helical" evidence="1">
    <location>
        <begin position="46"/>
        <end position="70"/>
    </location>
</feature>
<protein>
    <recommendedName>
        <fullName evidence="4">DUF4013 domain-containing protein</fullName>
    </recommendedName>
</protein>
<comment type="caution">
    <text evidence="2">The sequence shown here is derived from an EMBL/GenBank/DDBJ whole genome shotgun (WGS) entry which is preliminary data.</text>
</comment>
<dbReference type="EMBL" id="AOHU01000099">
    <property type="protein sequence ID" value="ELY26041.1"/>
    <property type="molecule type" value="Genomic_DNA"/>
</dbReference>
<evidence type="ECO:0000256" key="1">
    <source>
        <dbReference type="SAM" id="Phobius"/>
    </source>
</evidence>
<keyword evidence="1" id="KW-0812">Transmembrane</keyword>
<evidence type="ECO:0000313" key="2">
    <source>
        <dbReference type="EMBL" id="ELY26041.1"/>
    </source>
</evidence>